<feature type="active site" description="Charge relay system" evidence="7">
    <location>
        <position position="178"/>
    </location>
</feature>
<evidence type="ECO:0000256" key="2">
    <source>
        <dbReference type="ARBA" id="ARBA00022670"/>
    </source>
</evidence>
<evidence type="ECO:0000256" key="7">
    <source>
        <dbReference type="PIRSR" id="PIRSR611782-1"/>
    </source>
</evidence>
<evidence type="ECO:0000256" key="3">
    <source>
        <dbReference type="ARBA" id="ARBA00022729"/>
    </source>
</evidence>
<feature type="domain" description="PDZ" evidence="9">
    <location>
        <begin position="425"/>
        <end position="502"/>
    </location>
</feature>
<dbReference type="GO" id="GO:0004252">
    <property type="term" value="F:serine-type endopeptidase activity"/>
    <property type="evidence" value="ECO:0007669"/>
    <property type="project" value="InterPro"/>
</dbReference>
<dbReference type="InterPro" id="IPR001478">
    <property type="entry name" value="PDZ"/>
</dbReference>
<dbReference type="PANTHER" id="PTHR22939">
    <property type="entry name" value="SERINE PROTEASE FAMILY S1C HTRA-RELATED"/>
    <property type="match status" value="1"/>
</dbReference>
<keyword evidence="5" id="KW-0378">Hydrolase</keyword>
<comment type="caution">
    <text evidence="10">The sequence shown here is derived from an EMBL/GenBank/DDBJ whole genome shotgun (WGS) entry which is preliminary data.</text>
</comment>
<feature type="binding site" evidence="8">
    <location>
        <position position="208"/>
    </location>
    <ligand>
        <name>substrate</name>
    </ligand>
</feature>
<dbReference type="InterPro" id="IPR011782">
    <property type="entry name" value="Pept_S1C_Do"/>
</dbReference>
<dbReference type="Gene3D" id="2.30.42.10">
    <property type="match status" value="2"/>
</dbReference>
<dbReference type="PRINTS" id="PR00834">
    <property type="entry name" value="PROTEASES2C"/>
</dbReference>
<evidence type="ECO:0000256" key="1">
    <source>
        <dbReference type="ARBA" id="ARBA00010541"/>
    </source>
</evidence>
<gene>
    <name evidence="10" type="ORF">HMPREF1325_1263</name>
</gene>
<dbReference type="PANTHER" id="PTHR22939:SF129">
    <property type="entry name" value="SERINE PROTEASE HTRA2, MITOCHONDRIAL"/>
    <property type="match status" value="1"/>
</dbReference>
<organism evidence="10 11">
    <name type="scientific">Treponema socranskii subsp. socranskii VPI DR56BR1116 = ATCC 35536</name>
    <dbReference type="NCBI Taxonomy" id="1125725"/>
    <lineage>
        <taxon>Bacteria</taxon>
        <taxon>Pseudomonadati</taxon>
        <taxon>Spirochaetota</taxon>
        <taxon>Spirochaetia</taxon>
        <taxon>Spirochaetales</taxon>
        <taxon>Treponemataceae</taxon>
        <taxon>Treponema</taxon>
    </lineage>
</organism>
<dbReference type="Pfam" id="PF13365">
    <property type="entry name" value="Trypsin_2"/>
    <property type="match status" value="1"/>
</dbReference>
<dbReference type="EMBL" id="AUZJ01000020">
    <property type="protein sequence ID" value="ERF61010.1"/>
    <property type="molecule type" value="Genomic_DNA"/>
</dbReference>
<sequence>MYYFNSMDVEMKVFHNKMLSAFISIKERTAAIACSGAPEVLIMKTWTKRIIGISCAAVLAFGAISLSCRKTPVNGSADTAFAETRATSPIPADSLKMIQAMQDAFRSISDTLLPSVVEIDVTETKTVQSNPLGDLPFFFFGLPNQGGGRERQYEQQGLGSGVIVRRTGNTLYVLTNNHVAGEATKISVKLNDGRQFDGKLVGADSRMDVALVSFESSDKSIPVASLGDSDAVHTGDLCFAMGAPLGYNQSVTQGIISATGRSGSDIGNISDFIQTDAAINQGNSGGPLINIYGEVIGINTWIASQSGGSQGLGFAIPINNIKNAIDDFIANGKLAYGWLGVSLVDISSEYKTALGVADKEGAFASQIFRDSPAQKGGIQPGDYIVSLNGKSVKSVNQLVRDVGSLKAGSTVSFEVLRGKQTVKLSVKIEARSENVSGDNSKLWPGFIAVPLTEKTRKDLKLDNNRIQGVAVTSVLEKSPAASLRLQNGDVITAVNGKSISSIEDFYAELGKAKRGVNFDVYSNGGTITTGTYKF</sequence>
<feature type="binding site" evidence="8">
    <location>
        <position position="178"/>
    </location>
    <ligand>
        <name>substrate</name>
    </ligand>
</feature>
<comment type="similarity">
    <text evidence="1">Belongs to the peptidase S1C family.</text>
</comment>
<dbReference type="SMART" id="SM00228">
    <property type="entry name" value="PDZ"/>
    <property type="match status" value="2"/>
</dbReference>
<feature type="active site" description="Charge relay system" evidence="7">
    <location>
        <position position="208"/>
    </location>
</feature>
<dbReference type="Proteomes" id="UP000016412">
    <property type="component" value="Unassembled WGS sequence"/>
</dbReference>
<proteinExistence type="inferred from homology"/>
<keyword evidence="4" id="KW-0677">Repeat</keyword>
<evidence type="ECO:0000313" key="11">
    <source>
        <dbReference type="Proteomes" id="UP000016412"/>
    </source>
</evidence>
<dbReference type="AlphaFoldDB" id="U1GSR6"/>
<dbReference type="Pfam" id="PF13180">
    <property type="entry name" value="PDZ_2"/>
    <property type="match status" value="2"/>
</dbReference>
<keyword evidence="2" id="KW-0645">Protease</keyword>
<dbReference type="InterPro" id="IPR001940">
    <property type="entry name" value="Peptidase_S1C"/>
</dbReference>
<dbReference type="STRING" id="1125725.HMPREF1325_1263"/>
<evidence type="ECO:0000256" key="4">
    <source>
        <dbReference type="ARBA" id="ARBA00022737"/>
    </source>
</evidence>
<dbReference type="eggNOG" id="COG0265">
    <property type="taxonomic scope" value="Bacteria"/>
</dbReference>
<protein>
    <submittedName>
        <fullName evidence="10">Putative peptidase Do</fullName>
    </submittedName>
</protein>
<feature type="active site" description="Charge relay system" evidence="7">
    <location>
        <position position="284"/>
    </location>
</feature>
<dbReference type="PATRIC" id="fig|1125725.3.peg.1038"/>
<evidence type="ECO:0000256" key="6">
    <source>
        <dbReference type="ARBA" id="ARBA00022825"/>
    </source>
</evidence>
<evidence type="ECO:0000256" key="8">
    <source>
        <dbReference type="PIRSR" id="PIRSR611782-2"/>
    </source>
</evidence>
<reference evidence="10 11" key="1">
    <citation type="submission" date="2013-08" db="EMBL/GenBank/DDBJ databases">
        <authorList>
            <person name="Durkin A.S."/>
            <person name="Haft D.R."/>
            <person name="McCorrison J."/>
            <person name="Torralba M."/>
            <person name="Gillis M."/>
            <person name="Haft D.H."/>
            <person name="Methe B."/>
            <person name="Sutton G."/>
            <person name="Nelson K.E."/>
        </authorList>
    </citation>
    <scope>NUCLEOTIDE SEQUENCE [LARGE SCALE GENOMIC DNA]</scope>
    <source>
        <strain evidence="10 11">VPI DR56BR1116</strain>
    </source>
</reference>
<dbReference type="SUPFAM" id="SSF50156">
    <property type="entry name" value="PDZ domain-like"/>
    <property type="match status" value="2"/>
</dbReference>
<dbReference type="PROSITE" id="PS50106">
    <property type="entry name" value="PDZ"/>
    <property type="match status" value="2"/>
</dbReference>
<keyword evidence="6" id="KW-0720">Serine protease</keyword>
<dbReference type="NCBIfam" id="TIGR02037">
    <property type="entry name" value="degP_htrA_DO"/>
    <property type="match status" value="1"/>
</dbReference>
<feature type="binding site" evidence="8">
    <location>
        <begin position="282"/>
        <end position="284"/>
    </location>
    <ligand>
        <name>substrate</name>
    </ligand>
</feature>
<evidence type="ECO:0000256" key="5">
    <source>
        <dbReference type="ARBA" id="ARBA00022801"/>
    </source>
</evidence>
<keyword evidence="3" id="KW-0732">Signal</keyword>
<evidence type="ECO:0000259" key="9">
    <source>
        <dbReference type="PROSITE" id="PS50106"/>
    </source>
</evidence>
<evidence type="ECO:0000313" key="10">
    <source>
        <dbReference type="EMBL" id="ERF61010.1"/>
    </source>
</evidence>
<feature type="domain" description="PDZ" evidence="9">
    <location>
        <begin position="343"/>
        <end position="419"/>
    </location>
</feature>
<dbReference type="InterPro" id="IPR036034">
    <property type="entry name" value="PDZ_sf"/>
</dbReference>
<accession>U1GSR6</accession>
<dbReference type="GO" id="GO:0006508">
    <property type="term" value="P:proteolysis"/>
    <property type="evidence" value="ECO:0007669"/>
    <property type="project" value="UniProtKB-KW"/>
</dbReference>
<dbReference type="Gene3D" id="2.40.10.120">
    <property type="match status" value="1"/>
</dbReference>
<dbReference type="InterPro" id="IPR009003">
    <property type="entry name" value="Peptidase_S1_PA"/>
</dbReference>
<name>U1GSR6_TRESO</name>
<dbReference type="SUPFAM" id="SSF50494">
    <property type="entry name" value="Trypsin-like serine proteases"/>
    <property type="match status" value="1"/>
</dbReference>